<dbReference type="OrthoDB" id="3432106at2"/>
<comment type="caution">
    <text evidence="2">The sequence shown here is derived from an EMBL/GenBank/DDBJ whole genome shotgun (WGS) entry which is preliminary data.</text>
</comment>
<organism evidence="2 3">
    <name type="scientific">Actinomadura bangladeshensis</name>
    <dbReference type="NCBI Taxonomy" id="453573"/>
    <lineage>
        <taxon>Bacteria</taxon>
        <taxon>Bacillati</taxon>
        <taxon>Actinomycetota</taxon>
        <taxon>Actinomycetes</taxon>
        <taxon>Streptosporangiales</taxon>
        <taxon>Thermomonosporaceae</taxon>
        <taxon>Actinomadura</taxon>
    </lineage>
</organism>
<dbReference type="Pfam" id="PF04149">
    <property type="entry name" value="DUF397"/>
    <property type="match status" value="1"/>
</dbReference>
<sequence length="69" mass="7347">MSTKDPQAVQWRKSHLSTDTGHACVEVADLAEAVAVRDSKDPDGPRLIFGPSAWQAFAAQVKNGALDLA</sequence>
<name>A0A4R4P5Z2_9ACTN</name>
<dbReference type="Proteomes" id="UP000295431">
    <property type="component" value="Unassembled WGS sequence"/>
</dbReference>
<keyword evidence="3" id="KW-1185">Reference proteome</keyword>
<evidence type="ECO:0000313" key="3">
    <source>
        <dbReference type="Proteomes" id="UP000295431"/>
    </source>
</evidence>
<evidence type="ECO:0000259" key="1">
    <source>
        <dbReference type="Pfam" id="PF04149"/>
    </source>
</evidence>
<dbReference type="RefSeq" id="WP_131938812.1">
    <property type="nucleotide sequence ID" value="NZ_BAAAMX010000021.1"/>
</dbReference>
<dbReference type="AlphaFoldDB" id="A0A4R4P5Z2"/>
<evidence type="ECO:0000313" key="2">
    <source>
        <dbReference type="EMBL" id="TDC17144.1"/>
    </source>
</evidence>
<feature type="domain" description="DUF397" evidence="1">
    <location>
        <begin position="9"/>
        <end position="62"/>
    </location>
</feature>
<accession>A0A4R4P5Z2</accession>
<dbReference type="EMBL" id="SMJW01000038">
    <property type="protein sequence ID" value="TDC17144.1"/>
    <property type="molecule type" value="Genomic_DNA"/>
</dbReference>
<protein>
    <submittedName>
        <fullName evidence="2">DUF397 domain-containing protein</fullName>
    </submittedName>
</protein>
<reference evidence="2 3" key="1">
    <citation type="submission" date="2019-03" db="EMBL/GenBank/DDBJ databases">
        <title>Draft genome sequences of novel Actinobacteria.</title>
        <authorList>
            <person name="Sahin N."/>
            <person name="Ay H."/>
            <person name="Saygin H."/>
        </authorList>
    </citation>
    <scope>NUCLEOTIDE SEQUENCE [LARGE SCALE GENOMIC DNA]</scope>
    <source>
        <strain evidence="2 3">DSM 45347</strain>
    </source>
</reference>
<dbReference type="InterPro" id="IPR007278">
    <property type="entry name" value="DUF397"/>
</dbReference>
<gene>
    <name evidence="2" type="ORF">E1284_10370</name>
</gene>
<proteinExistence type="predicted"/>